<dbReference type="InterPro" id="IPR004089">
    <property type="entry name" value="MCPsignal_dom"/>
</dbReference>
<dbReference type="PROSITE" id="PS50885">
    <property type="entry name" value="HAMP"/>
    <property type="match status" value="1"/>
</dbReference>
<dbReference type="CDD" id="cd11386">
    <property type="entry name" value="MCP_signal"/>
    <property type="match status" value="1"/>
</dbReference>
<feature type="domain" description="Methyl-accepting transducer" evidence="5">
    <location>
        <begin position="236"/>
        <end position="465"/>
    </location>
</feature>
<dbReference type="GO" id="GO:0006935">
    <property type="term" value="P:chemotaxis"/>
    <property type="evidence" value="ECO:0007669"/>
    <property type="project" value="UniProtKB-KW"/>
</dbReference>
<evidence type="ECO:0000313" key="8">
    <source>
        <dbReference type="Proteomes" id="UP000644699"/>
    </source>
</evidence>
<protein>
    <submittedName>
        <fullName evidence="7">Methyl-accepting chemotaxis protein</fullName>
    </submittedName>
</protein>
<feature type="domain" description="HAMP" evidence="6">
    <location>
        <begin position="179"/>
        <end position="231"/>
    </location>
</feature>
<evidence type="ECO:0000256" key="1">
    <source>
        <dbReference type="ARBA" id="ARBA00022500"/>
    </source>
</evidence>
<comment type="similarity">
    <text evidence="2">Belongs to the methyl-accepting chemotaxis (MCP) protein family.</text>
</comment>
<dbReference type="InterPro" id="IPR044398">
    <property type="entry name" value="Globin-sensor_dom"/>
</dbReference>
<dbReference type="Proteomes" id="UP000644699">
    <property type="component" value="Unassembled WGS sequence"/>
</dbReference>
<dbReference type="SUPFAM" id="SSF46458">
    <property type="entry name" value="Globin-like"/>
    <property type="match status" value="1"/>
</dbReference>
<evidence type="ECO:0000256" key="4">
    <source>
        <dbReference type="SAM" id="MobiDB-lite"/>
    </source>
</evidence>
<proteinExistence type="inferred from homology"/>
<dbReference type="InterPro" id="IPR009050">
    <property type="entry name" value="Globin-like_sf"/>
</dbReference>
<dbReference type="InterPro" id="IPR051310">
    <property type="entry name" value="MCP_chemotaxis"/>
</dbReference>
<dbReference type="Pfam" id="PF11563">
    <property type="entry name" value="Protoglobin"/>
    <property type="match status" value="1"/>
</dbReference>
<dbReference type="EMBL" id="BMIQ01000004">
    <property type="protein sequence ID" value="GGE07296.1"/>
    <property type="molecule type" value="Genomic_DNA"/>
</dbReference>
<dbReference type="GO" id="GO:0019825">
    <property type="term" value="F:oxygen binding"/>
    <property type="evidence" value="ECO:0007669"/>
    <property type="project" value="InterPro"/>
</dbReference>
<dbReference type="SUPFAM" id="SSF58104">
    <property type="entry name" value="Methyl-accepting chemotaxis protein (MCP) signaling domain"/>
    <property type="match status" value="1"/>
</dbReference>
<dbReference type="PROSITE" id="PS50111">
    <property type="entry name" value="CHEMOTAXIS_TRANSDUC_2"/>
    <property type="match status" value="1"/>
</dbReference>
<dbReference type="InterPro" id="IPR004090">
    <property type="entry name" value="Chemotax_Me-accpt_rcpt"/>
</dbReference>
<dbReference type="InterPro" id="IPR003660">
    <property type="entry name" value="HAMP_dom"/>
</dbReference>
<dbReference type="CDD" id="cd01068">
    <property type="entry name" value="globin_sensor"/>
    <property type="match status" value="1"/>
</dbReference>
<reference evidence="7" key="1">
    <citation type="journal article" date="2014" name="Int. J. Syst. Evol. Microbiol.">
        <title>Complete genome sequence of Corynebacterium casei LMG S-19264T (=DSM 44701T), isolated from a smear-ripened cheese.</title>
        <authorList>
            <consortium name="US DOE Joint Genome Institute (JGI-PGF)"/>
            <person name="Walter F."/>
            <person name="Albersmeier A."/>
            <person name="Kalinowski J."/>
            <person name="Ruckert C."/>
        </authorList>
    </citation>
    <scope>NUCLEOTIDE SEQUENCE</scope>
    <source>
        <strain evidence="7">CGMCC 1.15367</strain>
    </source>
</reference>
<dbReference type="Gene3D" id="1.10.287.950">
    <property type="entry name" value="Methyl-accepting chemotaxis protein"/>
    <property type="match status" value="1"/>
</dbReference>
<keyword evidence="8" id="KW-1185">Reference proteome</keyword>
<dbReference type="SMART" id="SM00283">
    <property type="entry name" value="MA"/>
    <property type="match status" value="1"/>
</dbReference>
<evidence type="ECO:0000259" key="5">
    <source>
        <dbReference type="PROSITE" id="PS50111"/>
    </source>
</evidence>
<organism evidence="7 8">
    <name type="scientific">Aureimonas endophytica</name>
    <dbReference type="NCBI Taxonomy" id="2027858"/>
    <lineage>
        <taxon>Bacteria</taxon>
        <taxon>Pseudomonadati</taxon>
        <taxon>Pseudomonadota</taxon>
        <taxon>Alphaproteobacteria</taxon>
        <taxon>Hyphomicrobiales</taxon>
        <taxon>Aurantimonadaceae</taxon>
        <taxon>Aureimonas</taxon>
    </lineage>
</organism>
<accession>A0A916ZR26</accession>
<gene>
    <name evidence="7" type="ORF">GCM10011390_27930</name>
</gene>
<dbReference type="InterPro" id="IPR012292">
    <property type="entry name" value="Globin/Proto"/>
</dbReference>
<dbReference type="GO" id="GO:0016020">
    <property type="term" value="C:membrane"/>
    <property type="evidence" value="ECO:0007669"/>
    <property type="project" value="InterPro"/>
</dbReference>
<evidence type="ECO:0000256" key="3">
    <source>
        <dbReference type="PROSITE-ProRule" id="PRU00284"/>
    </source>
</evidence>
<dbReference type="GO" id="GO:0007165">
    <property type="term" value="P:signal transduction"/>
    <property type="evidence" value="ECO:0007669"/>
    <property type="project" value="UniProtKB-KW"/>
</dbReference>
<dbReference type="PANTHER" id="PTHR43531">
    <property type="entry name" value="PROTEIN ICFG"/>
    <property type="match status" value="1"/>
</dbReference>
<keyword evidence="1" id="KW-0145">Chemotaxis</keyword>
<dbReference type="PANTHER" id="PTHR43531:SF11">
    <property type="entry name" value="METHYL-ACCEPTING CHEMOTAXIS PROTEIN 3"/>
    <property type="match status" value="1"/>
</dbReference>
<evidence type="ECO:0000256" key="2">
    <source>
        <dbReference type="ARBA" id="ARBA00029447"/>
    </source>
</evidence>
<keyword evidence="3" id="KW-0807">Transducer</keyword>
<sequence length="530" mass="55279">MDPSSLGERLAFIGLDASALASLREIGPVIGGAIGPALDTFYARAKATPQTRAFFADDAHMGQAKARQAQHWAKIAAGAYDETYVRNVGAVGQVHARLGLEPRWYIGGYALIVETLIEEVMRRRWPSRFGRNGADKLGREIAVMVKAALLDMDYGVSVYLEAIDAQRRAADEARDRAAKEQEKALQAFAVALAELKRGNLAARTDVALPGAFAEMAKDYNEAVAALEEAIGAVVGAVGTIRTGLGEITVAAGDLSQRTEQQAASLEQTVAALGDVTQGIDATAAGAGQAREAASLAQTRAEKGGAIVGRAIQAMGEIEQSSVEIGKIIGVIDEIAFQTNLLALNAGVEAARAGEAGKGFAVVAQEVRGLAQRSAEAAKEIKGLISASSAQVASGVELVTASGESLEEIVATVGDMARIVGEIAHSAKNQALSLRDVSTAADQMDKVTQQNAAMVEETTAAAQTLASETEELARLTQRFQTRTGSGPARQPAGRRPAPLPASARPVAQMKATGRGGAALKASPRADDWEEF</sequence>
<dbReference type="Pfam" id="PF00015">
    <property type="entry name" value="MCPsignal"/>
    <property type="match status" value="1"/>
</dbReference>
<comment type="caution">
    <text evidence="7">The sequence shown here is derived from an EMBL/GenBank/DDBJ whole genome shotgun (WGS) entry which is preliminary data.</text>
</comment>
<dbReference type="InterPro" id="IPR039379">
    <property type="entry name" value="Protoglobin_sensor_dom"/>
</dbReference>
<dbReference type="AlphaFoldDB" id="A0A916ZR26"/>
<feature type="compositionally biased region" description="Low complexity" evidence="4">
    <location>
        <begin position="486"/>
        <end position="506"/>
    </location>
</feature>
<dbReference type="Gene3D" id="1.10.490.10">
    <property type="entry name" value="Globins"/>
    <property type="match status" value="1"/>
</dbReference>
<dbReference type="PRINTS" id="PR00260">
    <property type="entry name" value="CHEMTRNSDUCR"/>
</dbReference>
<name>A0A916ZR26_9HYPH</name>
<dbReference type="GO" id="GO:0020037">
    <property type="term" value="F:heme binding"/>
    <property type="evidence" value="ECO:0007669"/>
    <property type="project" value="InterPro"/>
</dbReference>
<evidence type="ECO:0000313" key="7">
    <source>
        <dbReference type="EMBL" id="GGE07296.1"/>
    </source>
</evidence>
<evidence type="ECO:0000259" key="6">
    <source>
        <dbReference type="PROSITE" id="PS50885"/>
    </source>
</evidence>
<reference evidence="7" key="2">
    <citation type="submission" date="2020-09" db="EMBL/GenBank/DDBJ databases">
        <authorList>
            <person name="Sun Q."/>
            <person name="Zhou Y."/>
        </authorList>
    </citation>
    <scope>NUCLEOTIDE SEQUENCE</scope>
    <source>
        <strain evidence="7">CGMCC 1.15367</strain>
    </source>
</reference>
<dbReference type="GO" id="GO:0004888">
    <property type="term" value="F:transmembrane signaling receptor activity"/>
    <property type="evidence" value="ECO:0007669"/>
    <property type="project" value="InterPro"/>
</dbReference>
<feature type="region of interest" description="Disordered" evidence="4">
    <location>
        <begin position="479"/>
        <end position="530"/>
    </location>
</feature>